<evidence type="ECO:0000256" key="2">
    <source>
        <dbReference type="SAM" id="Phobius"/>
    </source>
</evidence>
<keyword evidence="2" id="KW-0812">Transmembrane</keyword>
<evidence type="ECO:0000256" key="1">
    <source>
        <dbReference type="SAM" id="MobiDB-lite"/>
    </source>
</evidence>
<proteinExistence type="predicted"/>
<evidence type="ECO:0000313" key="4">
    <source>
        <dbReference type="Proteomes" id="UP000189628"/>
    </source>
</evidence>
<dbReference type="Proteomes" id="UP000189628">
    <property type="component" value="Chromosome"/>
</dbReference>
<feature type="transmembrane region" description="Helical" evidence="2">
    <location>
        <begin position="123"/>
        <end position="145"/>
    </location>
</feature>
<feature type="compositionally biased region" description="Polar residues" evidence="1">
    <location>
        <begin position="29"/>
        <end position="41"/>
    </location>
</feature>
<gene>
    <name evidence="3" type="ORF">B0B51_09075</name>
</gene>
<name>A0A1U9VHG6_9RALS</name>
<protein>
    <recommendedName>
        <fullName evidence="5">Transmembrane protein</fullName>
    </recommendedName>
</protein>
<keyword evidence="2" id="KW-0472">Membrane</keyword>
<keyword evidence="2" id="KW-1133">Transmembrane helix</keyword>
<reference evidence="3 4" key="1">
    <citation type="submission" date="2017-02" db="EMBL/GenBank/DDBJ databases">
        <title>Blood Disease Bacterium A2-HR MARDI.</title>
        <authorList>
            <person name="Badrun R."/>
            <person name="Abu Bakar N."/>
            <person name="Laboh R."/>
        </authorList>
    </citation>
    <scope>NUCLEOTIDE SEQUENCE [LARGE SCALE GENOMIC DNA]</scope>
    <source>
        <strain evidence="3 4">A2-HR MARDI</strain>
    </source>
</reference>
<accession>A0A1U9VHG6</accession>
<sequence>MPCQASTTPGKALLQPGDAVHSGDAARSRLSSTGCSATQPGAGQDPARLRAKAGPRDGPMSAPSAADRPGASGGLGHWSVEHRAFGVLLLIQSALMALAMLAKKHPASAECALEASITLMRDWRTWAVAVAVMLPAGMIITLFVAHRRRRSGT</sequence>
<feature type="region of interest" description="Disordered" evidence="1">
    <location>
        <begin position="1"/>
        <end position="70"/>
    </location>
</feature>
<dbReference type="EMBL" id="CP019911">
    <property type="protein sequence ID" value="AQW30120.1"/>
    <property type="molecule type" value="Genomic_DNA"/>
</dbReference>
<organism evidence="3 4">
    <name type="scientific">blood disease bacterium A2-HR MARDI</name>
    <dbReference type="NCBI Taxonomy" id="1944648"/>
    <lineage>
        <taxon>Bacteria</taxon>
        <taxon>Pseudomonadati</taxon>
        <taxon>Pseudomonadota</taxon>
        <taxon>Betaproteobacteria</taxon>
        <taxon>Burkholderiales</taxon>
        <taxon>Burkholderiaceae</taxon>
        <taxon>Ralstonia</taxon>
        <taxon>Ralstonia solanacearum species complex</taxon>
    </lineage>
</organism>
<evidence type="ECO:0008006" key="5">
    <source>
        <dbReference type="Google" id="ProtNLM"/>
    </source>
</evidence>
<evidence type="ECO:0000313" key="3">
    <source>
        <dbReference type="EMBL" id="AQW30120.1"/>
    </source>
</evidence>
<dbReference type="AlphaFoldDB" id="A0A1U9VHG6"/>